<proteinExistence type="predicted"/>
<keyword evidence="2" id="KW-1185">Reference proteome</keyword>
<dbReference type="OrthoDB" id="4338705at2"/>
<evidence type="ECO:0000313" key="1">
    <source>
        <dbReference type="EMBL" id="PKV95908.1"/>
    </source>
</evidence>
<dbReference type="RefSeq" id="WP_158242541.1">
    <property type="nucleotide sequence ID" value="NZ_PJMY01000003.1"/>
</dbReference>
<dbReference type="SUPFAM" id="SSF46689">
    <property type="entry name" value="Homeodomain-like"/>
    <property type="match status" value="1"/>
</dbReference>
<dbReference type="EMBL" id="PJMY01000003">
    <property type="protein sequence ID" value="PKV95908.1"/>
    <property type="molecule type" value="Genomic_DNA"/>
</dbReference>
<accession>A0A2N3WPV8</accession>
<dbReference type="Pfam" id="PF13384">
    <property type="entry name" value="HTH_23"/>
    <property type="match status" value="1"/>
</dbReference>
<organism evidence="1 2">
    <name type="scientific">Amycolatopsis echigonensis</name>
    <dbReference type="NCBI Taxonomy" id="2576905"/>
    <lineage>
        <taxon>Bacteria</taxon>
        <taxon>Bacillati</taxon>
        <taxon>Actinomycetota</taxon>
        <taxon>Actinomycetes</taxon>
        <taxon>Pseudonocardiales</taxon>
        <taxon>Pseudonocardiaceae</taxon>
        <taxon>Amycolatopsis</taxon>
    </lineage>
</organism>
<comment type="caution">
    <text evidence="1">The sequence shown here is derived from an EMBL/GenBank/DDBJ whole genome shotgun (WGS) entry which is preliminary data.</text>
</comment>
<dbReference type="InterPro" id="IPR009057">
    <property type="entry name" value="Homeodomain-like_sf"/>
</dbReference>
<protein>
    <submittedName>
        <fullName evidence="1">Homeodomain-like domain-containing protein</fullName>
    </submittedName>
</protein>
<evidence type="ECO:0000313" key="2">
    <source>
        <dbReference type="Proteomes" id="UP000233750"/>
    </source>
</evidence>
<dbReference type="Proteomes" id="UP000233750">
    <property type="component" value="Unassembled WGS sequence"/>
</dbReference>
<reference evidence="1 2" key="1">
    <citation type="submission" date="2017-12" db="EMBL/GenBank/DDBJ databases">
        <title>Sequencing the genomes of 1000 Actinobacteria strains.</title>
        <authorList>
            <person name="Klenk H.-P."/>
        </authorList>
    </citation>
    <scope>NUCLEOTIDE SEQUENCE [LARGE SCALE GENOMIC DNA]</scope>
    <source>
        <strain evidence="1 2">DSM 45165</strain>
    </source>
</reference>
<dbReference type="AlphaFoldDB" id="A0A2N3WPV8"/>
<gene>
    <name evidence="1" type="ORF">ATK30_6841</name>
</gene>
<name>A0A2N3WPV8_9PSEU</name>
<sequence>MANPGQSRGNRAELAEKRAEAYRLKLRGLSDRAVGAQLGVSHTSVQNWIKQEADERVLPLADEYRKVQLERLGEMRQAALLVLERFHYTVSQGRVMNDLDGLPIEDDAPQLAAIDRLLRIEERIARLLGLDAPTRAEVEARVDSRPAELLAKVEAARAAVAAQETALRDGDE</sequence>